<dbReference type="Proteomes" id="UP000199529">
    <property type="component" value="Unassembled WGS sequence"/>
</dbReference>
<dbReference type="CDD" id="cd04301">
    <property type="entry name" value="NAT_SF"/>
    <property type="match status" value="1"/>
</dbReference>
<dbReference type="EMBL" id="FNOK01000006">
    <property type="protein sequence ID" value="SDW90817.1"/>
    <property type="molecule type" value="Genomic_DNA"/>
</dbReference>
<dbReference type="Pfam" id="PF00583">
    <property type="entry name" value="Acetyltransf_1"/>
    <property type="match status" value="1"/>
</dbReference>
<reference evidence="5" key="1">
    <citation type="submission" date="2016-10" db="EMBL/GenBank/DDBJ databases">
        <authorList>
            <person name="Varghese N."/>
            <person name="Submissions S."/>
        </authorList>
    </citation>
    <scope>NUCLEOTIDE SEQUENCE [LARGE SCALE GENOMIC DNA]</scope>
    <source>
        <strain evidence="5">CGMCC 4.3530</strain>
    </source>
</reference>
<dbReference type="InterPro" id="IPR050832">
    <property type="entry name" value="Bact_Acetyltransf"/>
</dbReference>
<evidence type="ECO:0000313" key="5">
    <source>
        <dbReference type="Proteomes" id="UP000199529"/>
    </source>
</evidence>
<dbReference type="RefSeq" id="WP_093263222.1">
    <property type="nucleotide sequence ID" value="NZ_FNOK01000006.1"/>
</dbReference>
<organism evidence="4 5">
    <name type="scientific">Saccharopolyspora shandongensis</name>
    <dbReference type="NCBI Taxonomy" id="418495"/>
    <lineage>
        <taxon>Bacteria</taxon>
        <taxon>Bacillati</taxon>
        <taxon>Actinomycetota</taxon>
        <taxon>Actinomycetes</taxon>
        <taxon>Pseudonocardiales</taxon>
        <taxon>Pseudonocardiaceae</taxon>
        <taxon>Saccharopolyspora</taxon>
    </lineage>
</organism>
<evidence type="ECO:0000256" key="1">
    <source>
        <dbReference type="ARBA" id="ARBA00022679"/>
    </source>
</evidence>
<gene>
    <name evidence="4" type="ORF">SAMN05216215_100645</name>
</gene>
<evidence type="ECO:0000256" key="2">
    <source>
        <dbReference type="ARBA" id="ARBA00023315"/>
    </source>
</evidence>
<name>A0A1H2XDA8_9PSEU</name>
<accession>A0A1H2XDA8</accession>
<keyword evidence="5" id="KW-1185">Reference proteome</keyword>
<dbReference type="InterPro" id="IPR000182">
    <property type="entry name" value="GNAT_dom"/>
</dbReference>
<dbReference type="OrthoDB" id="164032at2"/>
<dbReference type="PANTHER" id="PTHR43877">
    <property type="entry name" value="AMINOALKYLPHOSPHONATE N-ACETYLTRANSFERASE-RELATED-RELATED"/>
    <property type="match status" value="1"/>
</dbReference>
<dbReference type="SUPFAM" id="SSF55729">
    <property type="entry name" value="Acyl-CoA N-acyltransferases (Nat)"/>
    <property type="match status" value="1"/>
</dbReference>
<dbReference type="Gene3D" id="3.40.630.30">
    <property type="match status" value="1"/>
</dbReference>
<dbReference type="GO" id="GO:0016747">
    <property type="term" value="F:acyltransferase activity, transferring groups other than amino-acyl groups"/>
    <property type="evidence" value="ECO:0007669"/>
    <property type="project" value="InterPro"/>
</dbReference>
<dbReference type="PANTHER" id="PTHR43877:SF1">
    <property type="entry name" value="ACETYLTRANSFERASE"/>
    <property type="match status" value="1"/>
</dbReference>
<dbReference type="PROSITE" id="PS51186">
    <property type="entry name" value="GNAT"/>
    <property type="match status" value="1"/>
</dbReference>
<keyword evidence="2 4" id="KW-0012">Acyltransferase</keyword>
<keyword evidence="1 4" id="KW-0808">Transferase</keyword>
<feature type="domain" description="N-acetyltransferase" evidence="3">
    <location>
        <begin position="3"/>
        <end position="152"/>
    </location>
</feature>
<dbReference type="AlphaFoldDB" id="A0A1H2XDA8"/>
<evidence type="ECO:0000259" key="3">
    <source>
        <dbReference type="PROSITE" id="PS51186"/>
    </source>
</evidence>
<evidence type="ECO:0000313" key="4">
    <source>
        <dbReference type="EMBL" id="SDW90817.1"/>
    </source>
</evidence>
<dbReference type="InterPro" id="IPR016181">
    <property type="entry name" value="Acyl_CoA_acyltransferase"/>
</dbReference>
<protein>
    <submittedName>
        <fullName evidence="4">L-amino acid N-acyltransferase YncA</fullName>
    </submittedName>
</protein>
<proteinExistence type="predicted"/>
<dbReference type="STRING" id="418495.SAMN05216215_100645"/>
<sequence>MAIKIDDATIADAERLTRIVRTSSAYDGHYRVMVADLGIDAEYLAAHLVRVARDEAGRPLGFYTVIVPGRGGAGEGELDYMFVDDAAQGRGVGRLLIDDARAQARARGLRRVHVVSHPPSEGFYLSVGARRVGTVPAEGAITWSRPHLVLEQ</sequence>